<gene>
    <name evidence="1" type="ORF">PDE_01182</name>
</gene>
<dbReference type="HOGENOM" id="CLU_2004679_0_0_1"/>
<evidence type="ECO:0000313" key="1">
    <source>
        <dbReference type="EMBL" id="EPS26246.1"/>
    </source>
</evidence>
<protein>
    <submittedName>
        <fullName evidence="1">Uncharacterized protein</fullName>
    </submittedName>
</protein>
<evidence type="ECO:0000313" key="2">
    <source>
        <dbReference type="Proteomes" id="UP000019376"/>
    </source>
</evidence>
<reference evidence="1 2" key="1">
    <citation type="journal article" date="2013" name="PLoS ONE">
        <title>Genomic and secretomic analyses reveal unique features of the lignocellulolytic enzyme system of Penicillium decumbens.</title>
        <authorList>
            <person name="Liu G."/>
            <person name="Zhang L."/>
            <person name="Wei X."/>
            <person name="Zou G."/>
            <person name="Qin Y."/>
            <person name="Ma L."/>
            <person name="Li J."/>
            <person name="Zheng H."/>
            <person name="Wang S."/>
            <person name="Wang C."/>
            <person name="Xun L."/>
            <person name="Zhao G.-P."/>
            <person name="Zhou Z."/>
            <person name="Qu Y."/>
        </authorList>
    </citation>
    <scope>NUCLEOTIDE SEQUENCE [LARGE SCALE GENOMIC DNA]</scope>
    <source>
        <strain evidence="2">114-2 / CGMCC 5302</strain>
    </source>
</reference>
<dbReference type="Proteomes" id="UP000019376">
    <property type="component" value="Unassembled WGS sequence"/>
</dbReference>
<dbReference type="AlphaFoldDB" id="S7ZC16"/>
<keyword evidence="2" id="KW-1185">Reference proteome</keyword>
<proteinExistence type="predicted"/>
<sequence>MSVVYEAQTLSENAERRRAKRYQGGGGGGNHFNTTVLPKCYYSTWLYPTASLSRLSNFMENWRMATYLIGKGGLSSSGVHGILGPVQTRRELRVLASQVGGDAAPIQAVLYLEIDIQVLYRSTA</sequence>
<organism evidence="1 2">
    <name type="scientific">Penicillium oxalicum (strain 114-2 / CGMCC 5302)</name>
    <name type="common">Penicillium decumbens</name>
    <dbReference type="NCBI Taxonomy" id="933388"/>
    <lineage>
        <taxon>Eukaryota</taxon>
        <taxon>Fungi</taxon>
        <taxon>Dikarya</taxon>
        <taxon>Ascomycota</taxon>
        <taxon>Pezizomycotina</taxon>
        <taxon>Eurotiomycetes</taxon>
        <taxon>Eurotiomycetidae</taxon>
        <taxon>Eurotiales</taxon>
        <taxon>Aspergillaceae</taxon>
        <taxon>Penicillium</taxon>
    </lineage>
</organism>
<name>S7ZC16_PENO1</name>
<dbReference type="EMBL" id="KB644408">
    <property type="protein sequence ID" value="EPS26246.1"/>
    <property type="molecule type" value="Genomic_DNA"/>
</dbReference>
<accession>S7ZC16</accession>